<feature type="transmembrane region" description="Helical" evidence="2">
    <location>
        <begin position="146"/>
        <end position="164"/>
    </location>
</feature>
<evidence type="ECO:0000256" key="1">
    <source>
        <dbReference type="ARBA" id="ARBA00015940"/>
    </source>
</evidence>
<feature type="transmembrane region" description="Helical" evidence="2">
    <location>
        <begin position="83"/>
        <end position="102"/>
    </location>
</feature>
<sequence length="468" mass="51239">MRLLQVANTSQCYESYSRDVQTNGASDPNACKNMVDCLYSKNGDINKADWSSALVLLGLTPTILGQLGPDIKEKARLGFQSPILGFLCVLGGPCIPFTRPWTKQEAKKQMRKEQREEGNFASEEMWIFSPGSPLPDRRSWTPIKIFLNYLLSAAAAANVLHNVITLGQQTVLSWKCTWTHLQLAWVFSAVGPVLFSGVALLFEKKKGRERSADESSKKCRVATAYLETSAKVFDSLSNILCAGHVVFGTILLSSALFIGTLDALGVVARFAASTLVCQLITALELDTKVNEKKEDDGMTTTDQISIHGPWLKYSGCDDISGNMLIGAINKGEANRVKTAFTSGHDSVTATLRDYKARGIQWVVIGDWNDGDGSSREHAAQKPYHLGGLAVISRSFPRILKSNLEKQGILPLTFSDPADYDKIHAEDKVDLMCNELAVGKPMTLRVHPADGSKAFDISLNQTFNASQIE</sequence>
<keyword evidence="2" id="KW-0812">Transmembrane</keyword>
<evidence type="ECO:0000259" key="3">
    <source>
        <dbReference type="Pfam" id="PF00694"/>
    </source>
</evidence>
<gene>
    <name evidence="4" type="ORF">PENSUB_11370</name>
</gene>
<feature type="transmembrane region" description="Helical" evidence="2">
    <location>
        <begin position="239"/>
        <end position="258"/>
    </location>
</feature>
<dbReference type="Pfam" id="PF00694">
    <property type="entry name" value="Aconitase_C"/>
    <property type="match status" value="1"/>
</dbReference>
<dbReference type="AlphaFoldDB" id="A0A1Q5T410"/>
<dbReference type="InterPro" id="IPR050926">
    <property type="entry name" value="Aconitase/IPM_isomerase"/>
</dbReference>
<dbReference type="GO" id="GO:0005739">
    <property type="term" value="C:mitochondrion"/>
    <property type="evidence" value="ECO:0007669"/>
    <property type="project" value="TreeGrafter"/>
</dbReference>
<organism evidence="4 5">
    <name type="scientific">Penicillium subrubescens</name>
    <dbReference type="NCBI Taxonomy" id="1316194"/>
    <lineage>
        <taxon>Eukaryota</taxon>
        <taxon>Fungi</taxon>
        <taxon>Dikarya</taxon>
        <taxon>Ascomycota</taxon>
        <taxon>Pezizomycotina</taxon>
        <taxon>Eurotiomycetes</taxon>
        <taxon>Eurotiomycetidae</taxon>
        <taxon>Eurotiales</taxon>
        <taxon>Aspergillaceae</taxon>
        <taxon>Penicillium</taxon>
    </lineage>
</organism>
<comment type="caution">
    <text evidence="4">The sequence shown here is derived from an EMBL/GenBank/DDBJ whole genome shotgun (WGS) entry which is preliminary data.</text>
</comment>
<dbReference type="InterPro" id="IPR015928">
    <property type="entry name" value="Aconitase/3IPM_dehydase_swvl"/>
</dbReference>
<evidence type="ECO:0000256" key="2">
    <source>
        <dbReference type="SAM" id="Phobius"/>
    </source>
</evidence>
<keyword evidence="2" id="KW-0472">Membrane</keyword>
<keyword evidence="5" id="KW-1185">Reference proteome</keyword>
<protein>
    <recommendedName>
        <fullName evidence="1">Aconitate hydratase, mitochondrial</fullName>
    </recommendedName>
</protein>
<proteinExistence type="predicted"/>
<feature type="domain" description="Aconitase A/isopropylmalate dehydratase small subunit swivel" evidence="3">
    <location>
        <begin position="294"/>
        <end position="415"/>
    </location>
</feature>
<dbReference type="GO" id="GO:0005829">
    <property type="term" value="C:cytosol"/>
    <property type="evidence" value="ECO:0007669"/>
    <property type="project" value="TreeGrafter"/>
</dbReference>
<dbReference type="Proteomes" id="UP000186955">
    <property type="component" value="Unassembled WGS sequence"/>
</dbReference>
<dbReference type="PANTHER" id="PTHR43160">
    <property type="entry name" value="ACONITATE HYDRATASE B"/>
    <property type="match status" value="1"/>
</dbReference>
<dbReference type="STRING" id="1316194.A0A1Q5T410"/>
<evidence type="ECO:0000313" key="5">
    <source>
        <dbReference type="Proteomes" id="UP000186955"/>
    </source>
</evidence>
<dbReference type="SUPFAM" id="SSF52016">
    <property type="entry name" value="LeuD/IlvD-like"/>
    <property type="match status" value="1"/>
</dbReference>
<evidence type="ECO:0000313" key="4">
    <source>
        <dbReference type="EMBL" id="OKO94967.1"/>
    </source>
</evidence>
<dbReference type="GO" id="GO:0003994">
    <property type="term" value="F:aconitate hydratase activity"/>
    <property type="evidence" value="ECO:0007669"/>
    <property type="project" value="TreeGrafter"/>
</dbReference>
<dbReference type="InterPro" id="IPR000573">
    <property type="entry name" value="AconitaseA/IPMdHydase_ssu_swvl"/>
</dbReference>
<dbReference type="PANTHER" id="PTHR43160:SF3">
    <property type="entry name" value="ACONITATE HYDRATASE, MITOCHONDRIAL"/>
    <property type="match status" value="1"/>
</dbReference>
<accession>A0A1Q5T410</accession>
<reference evidence="4 5" key="1">
    <citation type="submission" date="2016-10" db="EMBL/GenBank/DDBJ databases">
        <title>Genome sequence of the ascomycete fungus Penicillium subrubescens.</title>
        <authorList>
            <person name="De Vries R.P."/>
            <person name="Peng M."/>
            <person name="Dilokpimol A."/>
            <person name="Hilden K."/>
            <person name="Makela M.R."/>
            <person name="Grigoriev I."/>
            <person name="Riley R."/>
            <person name="Granchi Z."/>
        </authorList>
    </citation>
    <scope>NUCLEOTIDE SEQUENCE [LARGE SCALE GENOMIC DNA]</scope>
    <source>
        <strain evidence="4 5">CBS 132785</strain>
    </source>
</reference>
<dbReference type="Gene3D" id="3.20.19.10">
    <property type="entry name" value="Aconitase, domain 4"/>
    <property type="match status" value="1"/>
</dbReference>
<name>A0A1Q5T410_9EURO</name>
<keyword evidence="2" id="KW-1133">Transmembrane helix</keyword>
<dbReference type="GO" id="GO:0051539">
    <property type="term" value="F:4 iron, 4 sulfur cluster binding"/>
    <property type="evidence" value="ECO:0007669"/>
    <property type="project" value="TreeGrafter"/>
</dbReference>
<feature type="transmembrane region" description="Helical" evidence="2">
    <location>
        <begin position="184"/>
        <end position="202"/>
    </location>
</feature>
<dbReference type="GO" id="GO:0006099">
    <property type="term" value="P:tricarboxylic acid cycle"/>
    <property type="evidence" value="ECO:0007669"/>
    <property type="project" value="TreeGrafter"/>
</dbReference>
<dbReference type="EMBL" id="MNBE01000708">
    <property type="protein sequence ID" value="OKO94967.1"/>
    <property type="molecule type" value="Genomic_DNA"/>
</dbReference>